<dbReference type="GeneID" id="54413292"/>
<dbReference type="Proteomes" id="UP000799771">
    <property type="component" value="Unassembled WGS sequence"/>
</dbReference>
<gene>
    <name evidence="1" type="ORF">P153DRAFT_430841</name>
</gene>
<proteinExistence type="predicted"/>
<accession>A0A6A6AFB1</accession>
<dbReference type="AlphaFoldDB" id="A0A6A6AFB1"/>
<name>A0A6A6AFB1_9PLEO</name>
<organism evidence="1 2">
    <name type="scientific">Dothidotthia symphoricarpi CBS 119687</name>
    <dbReference type="NCBI Taxonomy" id="1392245"/>
    <lineage>
        <taxon>Eukaryota</taxon>
        <taxon>Fungi</taxon>
        <taxon>Dikarya</taxon>
        <taxon>Ascomycota</taxon>
        <taxon>Pezizomycotina</taxon>
        <taxon>Dothideomycetes</taxon>
        <taxon>Pleosporomycetidae</taxon>
        <taxon>Pleosporales</taxon>
        <taxon>Dothidotthiaceae</taxon>
        <taxon>Dothidotthia</taxon>
    </lineage>
</organism>
<dbReference type="EMBL" id="ML977505">
    <property type="protein sequence ID" value="KAF2129718.1"/>
    <property type="molecule type" value="Genomic_DNA"/>
</dbReference>
<dbReference type="RefSeq" id="XP_033524105.1">
    <property type="nucleotide sequence ID" value="XM_033672860.1"/>
</dbReference>
<evidence type="ECO:0000313" key="1">
    <source>
        <dbReference type="EMBL" id="KAF2129718.1"/>
    </source>
</evidence>
<protein>
    <recommendedName>
        <fullName evidence="3">Protein kinase domain-containing protein</fullName>
    </recommendedName>
</protein>
<sequence length="267" mass="30046">MTRTARGPVIKPFATRKRPESIPFHLPGFGAEIGLVNATQLDDDSVILLPAGYHLDPNEDVTLFARWREECNAERCWKTRAVYEQIGQNHPHLAPFLRRDLWTAFPVFAKPSGPPSSEFFLSIQPLLHCWLSSDNHLSLFLVSFLDAGFCRAERNSYIIESDNSSLECLHVLSRHETPTKQTDLFLCGCVVYNLMTGDWPGSRLVGRSGPSSEAECMWEIVHKCWTGEYASADEVKKAVVAFVEHLDWAVEGSEDLKGSDVMDLFSD</sequence>
<evidence type="ECO:0008006" key="3">
    <source>
        <dbReference type="Google" id="ProtNLM"/>
    </source>
</evidence>
<keyword evidence="2" id="KW-1185">Reference proteome</keyword>
<evidence type="ECO:0000313" key="2">
    <source>
        <dbReference type="Proteomes" id="UP000799771"/>
    </source>
</evidence>
<reference evidence="1" key="1">
    <citation type="journal article" date="2020" name="Stud. Mycol.">
        <title>101 Dothideomycetes genomes: a test case for predicting lifestyles and emergence of pathogens.</title>
        <authorList>
            <person name="Haridas S."/>
            <person name="Albert R."/>
            <person name="Binder M."/>
            <person name="Bloem J."/>
            <person name="Labutti K."/>
            <person name="Salamov A."/>
            <person name="Andreopoulos B."/>
            <person name="Baker S."/>
            <person name="Barry K."/>
            <person name="Bills G."/>
            <person name="Bluhm B."/>
            <person name="Cannon C."/>
            <person name="Castanera R."/>
            <person name="Culley D."/>
            <person name="Daum C."/>
            <person name="Ezra D."/>
            <person name="Gonzalez J."/>
            <person name="Henrissat B."/>
            <person name="Kuo A."/>
            <person name="Liang C."/>
            <person name="Lipzen A."/>
            <person name="Lutzoni F."/>
            <person name="Magnuson J."/>
            <person name="Mondo S."/>
            <person name="Nolan M."/>
            <person name="Ohm R."/>
            <person name="Pangilinan J."/>
            <person name="Park H.-J."/>
            <person name="Ramirez L."/>
            <person name="Alfaro M."/>
            <person name="Sun H."/>
            <person name="Tritt A."/>
            <person name="Yoshinaga Y."/>
            <person name="Zwiers L.-H."/>
            <person name="Turgeon B."/>
            <person name="Goodwin S."/>
            <person name="Spatafora J."/>
            <person name="Crous P."/>
            <person name="Grigoriev I."/>
        </authorList>
    </citation>
    <scope>NUCLEOTIDE SEQUENCE</scope>
    <source>
        <strain evidence="1">CBS 119687</strain>
    </source>
</reference>
<dbReference type="OrthoDB" id="1668230at2759"/>